<dbReference type="Proteomes" id="UP000567179">
    <property type="component" value="Unassembled WGS sequence"/>
</dbReference>
<name>A0A8H5BQT9_9AGAR</name>
<feature type="compositionally biased region" description="Basic and acidic residues" evidence="6">
    <location>
        <begin position="1097"/>
        <end position="1106"/>
    </location>
</feature>
<evidence type="ECO:0000256" key="4">
    <source>
        <dbReference type="ARBA" id="ARBA00022679"/>
    </source>
</evidence>
<dbReference type="GO" id="GO:0030170">
    <property type="term" value="F:pyridoxal phosphate binding"/>
    <property type="evidence" value="ECO:0007669"/>
    <property type="project" value="InterPro"/>
</dbReference>
<dbReference type="FunFam" id="3.40.640.10:FF:000013">
    <property type="entry name" value="4-aminobutyrate aminotransferase"/>
    <property type="match status" value="1"/>
</dbReference>
<evidence type="ECO:0008006" key="9">
    <source>
        <dbReference type="Google" id="ProtNLM"/>
    </source>
</evidence>
<dbReference type="InterPro" id="IPR015422">
    <property type="entry name" value="PyrdxlP-dep_Trfase_small"/>
</dbReference>
<dbReference type="EMBL" id="JAACJJ010000014">
    <property type="protein sequence ID" value="KAF5327675.1"/>
    <property type="molecule type" value="Genomic_DNA"/>
</dbReference>
<comment type="caution">
    <text evidence="7">The sequence shown here is derived from an EMBL/GenBank/DDBJ whole genome shotgun (WGS) entry which is preliminary data.</text>
</comment>
<comment type="similarity">
    <text evidence="2">Belongs to the class-III pyridoxal-phosphate-dependent aminotransferase family.</text>
</comment>
<dbReference type="GO" id="GO:0042802">
    <property type="term" value="F:identical protein binding"/>
    <property type="evidence" value="ECO:0007669"/>
    <property type="project" value="TreeGrafter"/>
</dbReference>
<feature type="compositionally biased region" description="Low complexity" evidence="6">
    <location>
        <begin position="316"/>
        <end position="354"/>
    </location>
</feature>
<dbReference type="Pfam" id="PF00202">
    <property type="entry name" value="Aminotran_3"/>
    <property type="match status" value="1"/>
</dbReference>
<feature type="compositionally biased region" description="Acidic residues" evidence="6">
    <location>
        <begin position="841"/>
        <end position="850"/>
    </location>
</feature>
<feature type="compositionally biased region" description="Polar residues" evidence="6">
    <location>
        <begin position="1110"/>
        <end position="1122"/>
    </location>
</feature>
<dbReference type="InterPro" id="IPR050103">
    <property type="entry name" value="Class-III_PLP-dep_AT"/>
</dbReference>
<keyword evidence="8" id="KW-1185">Reference proteome</keyword>
<feature type="compositionally biased region" description="Acidic residues" evidence="6">
    <location>
        <begin position="862"/>
        <end position="883"/>
    </location>
</feature>
<keyword evidence="3" id="KW-0032">Aminotransferase</keyword>
<dbReference type="Gene3D" id="3.40.640.10">
    <property type="entry name" value="Type I PLP-dependent aspartate aminotransferase-like (Major domain)"/>
    <property type="match status" value="1"/>
</dbReference>
<evidence type="ECO:0000256" key="5">
    <source>
        <dbReference type="ARBA" id="ARBA00022898"/>
    </source>
</evidence>
<evidence type="ECO:0000256" key="1">
    <source>
        <dbReference type="ARBA" id="ARBA00001933"/>
    </source>
</evidence>
<feature type="region of interest" description="Disordered" evidence="6">
    <location>
        <begin position="1"/>
        <end position="108"/>
    </location>
</feature>
<dbReference type="InterPro" id="IPR005814">
    <property type="entry name" value="Aminotrans_3"/>
</dbReference>
<evidence type="ECO:0000313" key="7">
    <source>
        <dbReference type="EMBL" id="KAF5327675.1"/>
    </source>
</evidence>
<gene>
    <name evidence="7" type="ORF">D9619_005016</name>
</gene>
<dbReference type="SUPFAM" id="SSF53383">
    <property type="entry name" value="PLP-dependent transferases"/>
    <property type="match status" value="1"/>
</dbReference>
<feature type="region of interest" description="Disordered" evidence="6">
    <location>
        <begin position="276"/>
        <end position="301"/>
    </location>
</feature>
<dbReference type="InterPro" id="IPR015424">
    <property type="entry name" value="PyrdxlP-dep_Trfase"/>
</dbReference>
<sequence>MGRSITRRMAVSMSSRPSGSAEAAPLSVTLRRSPRFDPYKASSAQRAQQRATPRSLKGTVDPSPFAVVPPVLVPKKKRKTSTTSTTSADRARTTSRATRGPSSSLKENEAKAFRQTAAFTVSASHLASTKRRLDETEAVVISPIKTRSTRRSAAAVIKQQTEFTPALRRLLKKSNEPATTQDEVLPRAIIKSVKATEQPCAVKEKVVADAQQSTTVNGRFLRPRHRVAGSVIAQTCKTTAASLYKSIVTTILPNSTSKGRKCRKLGIAVAVSTSQPTTPKVQELVASSSTSAPIAPSNDSSLVDSVTESLVIGDLSPAAPSEPSSNPSPTGNPTTHTPTIAIPSTAPIPASSIPEVSLATPHSHIPDTSYSESPKTPLATPHLDSLAIPLSGGVEPLSPYQDVVAAPTSPLSSYPAPSTYDTVDMGSMPSSDIQSPIANGTSEVRSTGSFVESTYSTLTYALTPVPHPASASIPPSSLPTGDAASADVNVASTYAPFVPCIPATPQFGEIPVDSYAPYSPVSSTCGTFSSSFPPSSPSSSSTTVFSEELMPGIQAPHHSAAVDGVAMSIDVLSQRAKQSEDVVMVEHMDVSMELADSQVPASESDLGFGFVPQEQVQTIQLPEVSFVVPAPTTEEYVAPTFWPRHAKLTVEWNMFSKSQRWHEYLAQIHAQLLVVPNPGLRKEGNLKRLYVVPDLKPMHEVGHQLNDRSLFVSMSRGRVLEICRRMGAETIRDIVADEAWRFFNKTGVFPTNFARTCMHNPLPSQPQPQHQSSQPDPAPSHVSQVDSKGEEDVEESIIDFMSEEIYDFELEDEDAMEEDDDTVENIRLDPRLPARFRVYFPEEDDDENEPAEVASTPVESNPDQDDDDADVDSDYSDDSDEDDDMELIASTDEIEPESDGTSGCSFIQLDLQLPTQEPTSPTSLAPQEALFHVPISHQVNFDQSAWEDARQLYGVLQSVQDASRQGLANPPPPRPINVGTLKIPLNIPSFASIRLRCLTASDSYSCGQLPLRGTKADKVINYAWHLSPPPVAATDFSEHHARTGSVAIRPPRVYRHAIIKPAEVIRSFLKVAFVEVAQMSQNRKRVREQQDQDAEDLERSRPRLRLDSGITDQQASLPSVSTGVSTIQDSTMAWMSMTEAQPQQSMDTSFQTGLQYQSTVLDAAYTQVTDMFQQDGVWYYGMPPATGNDFPPIHHAPPQIYTPSTSSSLSNALVPLFLSSSPSVLLPIFIPILQSSTELCTPHPLELIPHRQTMLRSRLPNLVRSRAGTIYTARYANLRGLQTNSTPPEDLHDFGVKHVTKGLGRITEGIMTKGEGSYVMYDDGRKMLDFTCGIGVTNLGHAHPKVSKAAADQCMQLVHSQCSIAMHEPYLRLIERLLPVMPHPSLDSFFFWNSGSEAVEAAIKMARWFTKKQNIICMQGAYHGRTFGAMAVTKSKTVYSAGTHPLMPGVFSIPYPYWHQSNVPVSTPAADLTAHSLYQLELLLAQQTAPADTAAIIVEPVLGEGGYVAAPTEFLQGLRKICDKHHIMLIIDEVQCGFGRAGAWFAVEESGVKPDILVMAKGLGNGFPISGVVSRKELTDKLVPGSMGGTYAGNAVSCAAAVAVNETMVGENILDNVQARSTELFSALNALKYDPSLAPHILDVRGRGLMVGVEFASASVSDHHFTTHSAASLPANVSSTRNHKSKHPENMASRVAKKCIDKGMLILTTSVYEVIRFIPPLNVTKEDMKKGCAIFAESVREVVKEG</sequence>
<dbReference type="PANTHER" id="PTHR11986">
    <property type="entry name" value="AMINOTRANSFERASE CLASS III"/>
    <property type="match status" value="1"/>
</dbReference>
<feature type="compositionally biased region" description="Low complexity" evidence="6">
    <location>
        <begin position="286"/>
        <end position="297"/>
    </location>
</feature>
<dbReference type="PROSITE" id="PS00600">
    <property type="entry name" value="AA_TRANSFER_CLASS_3"/>
    <property type="match status" value="1"/>
</dbReference>
<accession>A0A8H5BQT9</accession>
<dbReference type="Gene3D" id="3.90.1150.10">
    <property type="entry name" value="Aspartate Aminotransferase, domain 1"/>
    <property type="match status" value="1"/>
</dbReference>
<dbReference type="InterPro" id="IPR015421">
    <property type="entry name" value="PyrdxlP-dep_Trfase_major"/>
</dbReference>
<protein>
    <recommendedName>
        <fullName evidence="9">Acetylornithine transaminase</fullName>
    </recommendedName>
</protein>
<dbReference type="CDD" id="cd00610">
    <property type="entry name" value="OAT_like"/>
    <property type="match status" value="1"/>
</dbReference>
<feature type="compositionally biased region" description="Low complexity" evidence="6">
    <location>
        <begin position="81"/>
        <end position="99"/>
    </location>
</feature>
<feature type="compositionally biased region" description="Low complexity" evidence="6">
    <location>
        <begin position="41"/>
        <end position="55"/>
    </location>
</feature>
<dbReference type="InterPro" id="IPR049704">
    <property type="entry name" value="Aminotrans_3_PPA_site"/>
</dbReference>
<organism evidence="7 8">
    <name type="scientific">Psilocybe cf. subviscida</name>
    <dbReference type="NCBI Taxonomy" id="2480587"/>
    <lineage>
        <taxon>Eukaryota</taxon>
        <taxon>Fungi</taxon>
        <taxon>Dikarya</taxon>
        <taxon>Basidiomycota</taxon>
        <taxon>Agaricomycotina</taxon>
        <taxon>Agaricomycetes</taxon>
        <taxon>Agaricomycetidae</taxon>
        <taxon>Agaricales</taxon>
        <taxon>Agaricineae</taxon>
        <taxon>Strophariaceae</taxon>
        <taxon>Psilocybe</taxon>
    </lineage>
</organism>
<reference evidence="7 8" key="1">
    <citation type="journal article" date="2020" name="ISME J.">
        <title>Uncovering the hidden diversity of litter-decomposition mechanisms in mushroom-forming fungi.</title>
        <authorList>
            <person name="Floudas D."/>
            <person name="Bentzer J."/>
            <person name="Ahren D."/>
            <person name="Johansson T."/>
            <person name="Persson P."/>
            <person name="Tunlid A."/>
        </authorList>
    </citation>
    <scope>NUCLEOTIDE SEQUENCE [LARGE SCALE GENOMIC DNA]</scope>
    <source>
        <strain evidence="7 8">CBS 101986</strain>
    </source>
</reference>
<keyword evidence="5" id="KW-0663">Pyridoxal phosphate</keyword>
<evidence type="ECO:0000256" key="6">
    <source>
        <dbReference type="SAM" id="MobiDB-lite"/>
    </source>
</evidence>
<feature type="region of interest" description="Disordered" evidence="6">
    <location>
        <begin position="1082"/>
        <end position="1122"/>
    </location>
</feature>
<evidence type="ECO:0000256" key="2">
    <source>
        <dbReference type="ARBA" id="ARBA00008954"/>
    </source>
</evidence>
<dbReference type="GO" id="GO:0008483">
    <property type="term" value="F:transaminase activity"/>
    <property type="evidence" value="ECO:0007669"/>
    <property type="project" value="UniProtKB-KW"/>
</dbReference>
<comment type="cofactor">
    <cofactor evidence="1">
        <name>pyridoxal 5'-phosphate</name>
        <dbReference type="ChEBI" id="CHEBI:597326"/>
    </cofactor>
</comment>
<dbReference type="OrthoDB" id="10260828at2759"/>
<feature type="region of interest" description="Disordered" evidence="6">
    <location>
        <begin position="841"/>
        <end position="883"/>
    </location>
</feature>
<proteinExistence type="inferred from homology"/>
<feature type="region of interest" description="Disordered" evidence="6">
    <location>
        <begin position="758"/>
        <end position="793"/>
    </location>
</feature>
<keyword evidence="4" id="KW-0808">Transferase</keyword>
<evidence type="ECO:0000256" key="3">
    <source>
        <dbReference type="ARBA" id="ARBA00022576"/>
    </source>
</evidence>
<feature type="region of interest" description="Disordered" evidence="6">
    <location>
        <begin position="315"/>
        <end position="384"/>
    </location>
</feature>
<evidence type="ECO:0000313" key="8">
    <source>
        <dbReference type="Proteomes" id="UP000567179"/>
    </source>
</evidence>